<gene>
    <name evidence="1" type="ORF">DERF_006006</name>
</gene>
<dbReference type="AlphaFoldDB" id="A0A922I6L5"/>
<reference evidence="1" key="1">
    <citation type="submission" date="2013-05" db="EMBL/GenBank/DDBJ databases">
        <authorList>
            <person name="Yim A.K.Y."/>
            <person name="Chan T.F."/>
            <person name="Ji K.M."/>
            <person name="Liu X.Y."/>
            <person name="Zhou J.W."/>
            <person name="Li R.Q."/>
            <person name="Yang K.Y."/>
            <person name="Li J."/>
            <person name="Li M."/>
            <person name="Law P.T.W."/>
            <person name="Wu Y.L."/>
            <person name="Cai Z.L."/>
            <person name="Qin H."/>
            <person name="Bao Y."/>
            <person name="Leung R.K.K."/>
            <person name="Ng P.K.S."/>
            <person name="Zou J."/>
            <person name="Zhong X.J."/>
            <person name="Ran P.X."/>
            <person name="Zhong N.S."/>
            <person name="Liu Z.G."/>
            <person name="Tsui S.K.W."/>
        </authorList>
    </citation>
    <scope>NUCLEOTIDE SEQUENCE</scope>
    <source>
        <strain evidence="1">Derf</strain>
        <tissue evidence="1">Whole organism</tissue>
    </source>
</reference>
<evidence type="ECO:0000313" key="1">
    <source>
        <dbReference type="EMBL" id="KAH9522437.1"/>
    </source>
</evidence>
<proteinExistence type="predicted"/>
<evidence type="ECO:0000313" key="2">
    <source>
        <dbReference type="Proteomes" id="UP000790347"/>
    </source>
</evidence>
<name>A0A922I6L5_DERFA</name>
<sequence>MSMNRLIQLMVESRSLGYGTEWHDVLVRNVALANQKYNLISIGQLERIHEEIYQCHRQWKMKIMKDGKCLLFRYRSEEINILSSMPIHYSKVRHL</sequence>
<comment type="caution">
    <text evidence="1">The sequence shown here is derived from an EMBL/GenBank/DDBJ whole genome shotgun (WGS) entry which is preliminary data.</text>
</comment>
<reference evidence="1" key="2">
    <citation type="journal article" date="2022" name="Res Sq">
        <title>Comparative Genomics Reveals Insights into the Divergent Evolution of Astigmatic Mites and Household Pest Adaptations.</title>
        <authorList>
            <person name="Xiong Q."/>
            <person name="Wan A.T.-Y."/>
            <person name="Liu X.-Y."/>
            <person name="Fung C.S.-H."/>
            <person name="Xiao X."/>
            <person name="Malainual N."/>
            <person name="Hou J."/>
            <person name="Wang L."/>
            <person name="Wang M."/>
            <person name="Yang K."/>
            <person name="Cui Y."/>
            <person name="Leung E."/>
            <person name="Nong W."/>
            <person name="Shin S.-K."/>
            <person name="Au S."/>
            <person name="Jeong K.Y."/>
            <person name="Chew F.T."/>
            <person name="Hui J."/>
            <person name="Leung T.F."/>
            <person name="Tungtrongchitr A."/>
            <person name="Zhong N."/>
            <person name="Liu Z."/>
            <person name="Tsui S."/>
        </authorList>
    </citation>
    <scope>NUCLEOTIDE SEQUENCE</scope>
    <source>
        <strain evidence="1">Derf</strain>
        <tissue evidence="1">Whole organism</tissue>
    </source>
</reference>
<keyword evidence="2" id="KW-1185">Reference proteome</keyword>
<organism evidence="1 2">
    <name type="scientific">Dermatophagoides farinae</name>
    <name type="common">American house dust mite</name>
    <dbReference type="NCBI Taxonomy" id="6954"/>
    <lineage>
        <taxon>Eukaryota</taxon>
        <taxon>Metazoa</taxon>
        <taxon>Ecdysozoa</taxon>
        <taxon>Arthropoda</taxon>
        <taxon>Chelicerata</taxon>
        <taxon>Arachnida</taxon>
        <taxon>Acari</taxon>
        <taxon>Acariformes</taxon>
        <taxon>Sarcoptiformes</taxon>
        <taxon>Astigmata</taxon>
        <taxon>Psoroptidia</taxon>
        <taxon>Analgoidea</taxon>
        <taxon>Pyroglyphidae</taxon>
        <taxon>Dermatophagoidinae</taxon>
        <taxon>Dermatophagoides</taxon>
    </lineage>
</organism>
<protein>
    <submittedName>
        <fullName evidence="1">Uncharacterized protein</fullName>
    </submittedName>
</protein>
<dbReference type="Proteomes" id="UP000790347">
    <property type="component" value="Unassembled WGS sequence"/>
</dbReference>
<dbReference type="EMBL" id="ASGP02000002">
    <property type="protein sequence ID" value="KAH9522437.1"/>
    <property type="molecule type" value="Genomic_DNA"/>
</dbReference>
<accession>A0A922I6L5</accession>